<dbReference type="PANTHER" id="PTHR11803:SF39">
    <property type="entry name" value="2-IMINOBUTANOATE_2-IMINOPROPANOATE DEAMINASE"/>
    <property type="match status" value="1"/>
</dbReference>
<evidence type="ECO:0000313" key="2">
    <source>
        <dbReference type="EMBL" id="OGG15409.1"/>
    </source>
</evidence>
<evidence type="ECO:0008006" key="4">
    <source>
        <dbReference type="Google" id="ProtNLM"/>
    </source>
</evidence>
<sequence>MIQEIITPNAPQAIGPYSQGVVIGDLVFVSGQIPINPKTKEIVKGDISKQTKQVLENIKSILEDAGSGMESVLKTTVYMTDLSKFSDMNKVYETYFEKPFPARATVQVAVLPKGSPIEIECIAYIKRMKDEGCDGCGGECC</sequence>
<proteinExistence type="inferred from homology"/>
<dbReference type="STRING" id="1798382.A3D77_07770"/>
<accession>A0A1F5ZSH9</accession>
<dbReference type="InterPro" id="IPR035959">
    <property type="entry name" value="RutC-like_sf"/>
</dbReference>
<dbReference type="CDD" id="cd00448">
    <property type="entry name" value="YjgF_YER057c_UK114_family"/>
    <property type="match status" value="1"/>
</dbReference>
<dbReference type="Gene3D" id="3.30.1330.40">
    <property type="entry name" value="RutC-like"/>
    <property type="match status" value="1"/>
</dbReference>
<dbReference type="PROSITE" id="PS01094">
    <property type="entry name" value="UPF0076"/>
    <property type="match status" value="1"/>
</dbReference>
<protein>
    <recommendedName>
        <fullName evidence="4">Reactive intermediate/imine deaminase</fullName>
    </recommendedName>
</protein>
<dbReference type="PANTHER" id="PTHR11803">
    <property type="entry name" value="2-IMINOBUTANOATE/2-IMINOPROPANOATE DEAMINASE RIDA"/>
    <property type="match status" value="1"/>
</dbReference>
<dbReference type="AlphaFoldDB" id="A0A1F5ZSH9"/>
<gene>
    <name evidence="2" type="ORF">A3D77_07770</name>
</gene>
<reference evidence="2 3" key="1">
    <citation type="journal article" date="2016" name="Nat. Commun.">
        <title>Thousands of microbial genomes shed light on interconnected biogeochemical processes in an aquifer system.</title>
        <authorList>
            <person name="Anantharaman K."/>
            <person name="Brown C.T."/>
            <person name="Hug L.A."/>
            <person name="Sharon I."/>
            <person name="Castelle C.J."/>
            <person name="Probst A.J."/>
            <person name="Thomas B.C."/>
            <person name="Singh A."/>
            <person name="Wilkins M.J."/>
            <person name="Karaoz U."/>
            <person name="Brodie E.L."/>
            <person name="Williams K.H."/>
            <person name="Hubbard S.S."/>
            <person name="Banfield J.F."/>
        </authorList>
    </citation>
    <scope>NUCLEOTIDE SEQUENCE [LARGE SCALE GENOMIC DNA]</scope>
</reference>
<dbReference type="SUPFAM" id="SSF55298">
    <property type="entry name" value="YjgF-like"/>
    <property type="match status" value="1"/>
</dbReference>
<dbReference type="InterPro" id="IPR006056">
    <property type="entry name" value="RidA"/>
</dbReference>
<comment type="caution">
    <text evidence="2">The sequence shown here is derived from an EMBL/GenBank/DDBJ whole genome shotgun (WGS) entry which is preliminary data.</text>
</comment>
<name>A0A1F5ZSH9_9BACT</name>
<dbReference type="EMBL" id="MFJL01000026">
    <property type="protein sequence ID" value="OGG15409.1"/>
    <property type="molecule type" value="Genomic_DNA"/>
</dbReference>
<evidence type="ECO:0000313" key="3">
    <source>
        <dbReference type="Proteomes" id="UP000176923"/>
    </source>
</evidence>
<dbReference type="GO" id="GO:0005829">
    <property type="term" value="C:cytosol"/>
    <property type="evidence" value="ECO:0007669"/>
    <property type="project" value="TreeGrafter"/>
</dbReference>
<evidence type="ECO:0000256" key="1">
    <source>
        <dbReference type="ARBA" id="ARBA00010552"/>
    </source>
</evidence>
<dbReference type="GO" id="GO:0019239">
    <property type="term" value="F:deaminase activity"/>
    <property type="evidence" value="ECO:0007669"/>
    <property type="project" value="TreeGrafter"/>
</dbReference>
<organism evidence="2 3">
    <name type="scientific">Candidatus Gottesmanbacteria bacterium RIFCSPHIGHO2_02_FULL_39_11</name>
    <dbReference type="NCBI Taxonomy" id="1798382"/>
    <lineage>
        <taxon>Bacteria</taxon>
        <taxon>Candidatus Gottesmaniibacteriota</taxon>
    </lineage>
</organism>
<dbReference type="Proteomes" id="UP000176923">
    <property type="component" value="Unassembled WGS sequence"/>
</dbReference>
<dbReference type="FunFam" id="3.30.1330.40:FF:000001">
    <property type="entry name" value="L-PSP family endoribonuclease"/>
    <property type="match status" value="1"/>
</dbReference>
<dbReference type="InterPro" id="IPR006175">
    <property type="entry name" value="YjgF/YER057c/UK114"/>
</dbReference>
<dbReference type="InterPro" id="IPR019897">
    <property type="entry name" value="RidA_CS"/>
</dbReference>
<dbReference type="NCBIfam" id="TIGR00004">
    <property type="entry name" value="Rid family detoxifying hydrolase"/>
    <property type="match status" value="1"/>
</dbReference>
<dbReference type="Pfam" id="PF01042">
    <property type="entry name" value="Ribonuc_L-PSP"/>
    <property type="match status" value="1"/>
</dbReference>
<comment type="similarity">
    <text evidence="1">Belongs to the RutC family.</text>
</comment>